<accession>A0A2A9P3T7</accession>
<reference evidence="1 2" key="2">
    <citation type="journal article" date="2017" name="Sci. Rep.">
        <title>Ant-infecting Ophiocordyceps genomes reveal a high diversity of potential behavioral manipulation genes and a possible major role for enterotoxins.</title>
        <authorList>
            <person name="de Bekker C."/>
            <person name="Ohm R.A."/>
            <person name="Evans H.C."/>
            <person name="Brachmann A."/>
            <person name="Hughes D.P."/>
        </authorList>
    </citation>
    <scope>NUCLEOTIDE SEQUENCE [LARGE SCALE GENOMIC DNA]</scope>
    <source>
        <strain evidence="1 2">SC16a</strain>
    </source>
</reference>
<name>A0A2A9P3T7_OPHUN</name>
<protein>
    <submittedName>
        <fullName evidence="1">Uncharacterized protein</fullName>
    </submittedName>
</protein>
<comment type="caution">
    <text evidence="1">The sequence shown here is derived from an EMBL/GenBank/DDBJ whole genome shotgun (WGS) entry which is preliminary data.</text>
</comment>
<keyword evidence="2" id="KW-1185">Reference proteome</keyword>
<evidence type="ECO:0000313" key="1">
    <source>
        <dbReference type="EMBL" id="PFH55651.1"/>
    </source>
</evidence>
<proteinExistence type="predicted"/>
<sequence length="82" mass="9589">MDNDDLSDGWRRKVWRGLAMETGERNSCLYIHGLTACGLHLALGPGRWRLIDKRRGSEKYQERCLKERTTRLRTRLVNEADS</sequence>
<reference evidence="1 2" key="1">
    <citation type="journal article" date="2015" name="BMC Genomics">
        <title>Gene expression during zombie ant biting behavior reflects the complexity underlying fungal parasitic behavioral manipulation.</title>
        <authorList>
            <person name="de Bekker C."/>
            <person name="Ohm R.A."/>
            <person name="Loreto R.G."/>
            <person name="Sebastian A."/>
            <person name="Albert I."/>
            <person name="Merrow M."/>
            <person name="Brachmann A."/>
            <person name="Hughes D.P."/>
        </authorList>
    </citation>
    <scope>NUCLEOTIDE SEQUENCE [LARGE SCALE GENOMIC DNA]</scope>
    <source>
        <strain evidence="1 2">SC16a</strain>
    </source>
</reference>
<organism evidence="1 2">
    <name type="scientific">Ophiocordyceps unilateralis</name>
    <name type="common">Zombie-ant fungus</name>
    <name type="synonym">Torrubia unilateralis</name>
    <dbReference type="NCBI Taxonomy" id="268505"/>
    <lineage>
        <taxon>Eukaryota</taxon>
        <taxon>Fungi</taxon>
        <taxon>Dikarya</taxon>
        <taxon>Ascomycota</taxon>
        <taxon>Pezizomycotina</taxon>
        <taxon>Sordariomycetes</taxon>
        <taxon>Hypocreomycetidae</taxon>
        <taxon>Hypocreales</taxon>
        <taxon>Ophiocordycipitaceae</taxon>
        <taxon>Ophiocordyceps</taxon>
    </lineage>
</organism>
<dbReference type="EMBL" id="LAZP02000820">
    <property type="protein sequence ID" value="PFH55651.1"/>
    <property type="molecule type" value="Genomic_DNA"/>
</dbReference>
<gene>
    <name evidence="1" type="ORF">XA68_17893</name>
</gene>
<evidence type="ECO:0000313" key="2">
    <source>
        <dbReference type="Proteomes" id="UP000037136"/>
    </source>
</evidence>
<dbReference type="AlphaFoldDB" id="A0A2A9P3T7"/>
<dbReference type="Proteomes" id="UP000037136">
    <property type="component" value="Unassembled WGS sequence"/>
</dbReference>